<evidence type="ECO:0000256" key="1">
    <source>
        <dbReference type="SAM" id="MobiDB-lite"/>
    </source>
</evidence>
<dbReference type="AlphaFoldDB" id="A0A1Y5SJN3"/>
<accession>A0A1Y5SJN3</accession>
<feature type="compositionally biased region" description="Polar residues" evidence="1">
    <location>
        <begin position="7"/>
        <end position="17"/>
    </location>
</feature>
<evidence type="ECO:0000313" key="3">
    <source>
        <dbReference type="Proteomes" id="UP000193307"/>
    </source>
</evidence>
<organism evidence="2 3">
    <name type="scientific">Pacificibacter marinus</name>
    <dbReference type="NCBI Taxonomy" id="658057"/>
    <lineage>
        <taxon>Bacteria</taxon>
        <taxon>Pseudomonadati</taxon>
        <taxon>Pseudomonadota</taxon>
        <taxon>Alphaproteobacteria</taxon>
        <taxon>Rhodobacterales</taxon>
        <taxon>Roseobacteraceae</taxon>
        <taxon>Pacificibacter</taxon>
    </lineage>
</organism>
<dbReference type="RefSeq" id="WP_085849003.1">
    <property type="nucleotide sequence ID" value="NZ_FNZV01000004.1"/>
</dbReference>
<keyword evidence="3" id="KW-1185">Reference proteome</keyword>
<dbReference type="EMBL" id="FWFW01000005">
    <property type="protein sequence ID" value="SLN40656.1"/>
    <property type="molecule type" value="Genomic_DNA"/>
</dbReference>
<name>A0A1Y5SJN3_9RHOB</name>
<feature type="region of interest" description="Disordered" evidence="1">
    <location>
        <begin position="1"/>
        <end position="25"/>
    </location>
</feature>
<protein>
    <submittedName>
        <fullName evidence="2">Uncharacterized protein</fullName>
    </submittedName>
</protein>
<sequence>MTKHVTHFTTSRATPQSGERRSAAERAYWAKQNAANMHGLDSFSQQLFEYLTEAELQEMALMPSIPSLRSDAA</sequence>
<evidence type="ECO:0000313" key="2">
    <source>
        <dbReference type="EMBL" id="SLN40656.1"/>
    </source>
</evidence>
<dbReference type="Proteomes" id="UP000193307">
    <property type="component" value="Unassembled WGS sequence"/>
</dbReference>
<reference evidence="2 3" key="1">
    <citation type="submission" date="2017-03" db="EMBL/GenBank/DDBJ databases">
        <authorList>
            <person name="Afonso C.L."/>
            <person name="Miller P.J."/>
            <person name="Scott M.A."/>
            <person name="Spackman E."/>
            <person name="Goraichik I."/>
            <person name="Dimitrov K.M."/>
            <person name="Suarez D.L."/>
            <person name="Swayne D.E."/>
        </authorList>
    </citation>
    <scope>NUCLEOTIDE SEQUENCE [LARGE SCALE GENOMIC DNA]</scope>
    <source>
        <strain evidence="2 3">CECT 7971</strain>
    </source>
</reference>
<gene>
    <name evidence="2" type="ORF">PAM7971_01846</name>
</gene>
<proteinExistence type="predicted"/>